<dbReference type="PROSITE" id="PS50082">
    <property type="entry name" value="WD_REPEATS_2"/>
    <property type="match status" value="1"/>
</dbReference>
<reference evidence="10" key="1">
    <citation type="submission" date="2021-11" db="EMBL/GenBank/DDBJ databases">
        <authorList>
            <consortium name="Genoscope - CEA"/>
            <person name="William W."/>
        </authorList>
    </citation>
    <scope>NUCLEOTIDE SEQUENCE</scope>
</reference>
<feature type="compositionally biased region" description="Basic and acidic residues" evidence="7">
    <location>
        <begin position="28"/>
        <end position="49"/>
    </location>
</feature>
<dbReference type="GO" id="GO:0006325">
    <property type="term" value="P:chromatin organization"/>
    <property type="evidence" value="ECO:0007669"/>
    <property type="project" value="UniProtKB-KW"/>
</dbReference>
<dbReference type="Pfam" id="PF12265">
    <property type="entry name" value="CAF1C_H4-bd"/>
    <property type="match status" value="1"/>
</dbReference>
<dbReference type="InterPro" id="IPR019775">
    <property type="entry name" value="WD40_repeat_CS"/>
</dbReference>
<evidence type="ECO:0000313" key="11">
    <source>
        <dbReference type="Proteomes" id="UP000789595"/>
    </source>
</evidence>
<evidence type="ECO:0000256" key="1">
    <source>
        <dbReference type="ARBA" id="ARBA00004123"/>
    </source>
</evidence>
<evidence type="ECO:0000256" key="5">
    <source>
        <dbReference type="ARBA" id="ARBA00023242"/>
    </source>
</evidence>
<keyword evidence="4" id="KW-0156">Chromatin regulator</keyword>
<evidence type="ECO:0000256" key="7">
    <source>
        <dbReference type="SAM" id="MobiDB-lite"/>
    </source>
</evidence>
<dbReference type="SUPFAM" id="SSF50978">
    <property type="entry name" value="WD40 repeat-like"/>
    <property type="match status" value="1"/>
</dbReference>
<name>A0A8J2SXQ8_9STRA</name>
<feature type="region of interest" description="Disordered" evidence="7">
    <location>
        <begin position="439"/>
        <end position="463"/>
    </location>
</feature>
<dbReference type="Gene3D" id="2.130.10.10">
    <property type="entry name" value="YVTN repeat-like/Quinoprotein amine dehydrogenase"/>
    <property type="match status" value="1"/>
</dbReference>
<dbReference type="GO" id="GO:0005634">
    <property type="term" value="C:nucleus"/>
    <property type="evidence" value="ECO:0007669"/>
    <property type="project" value="UniProtKB-SubCell"/>
</dbReference>
<gene>
    <name evidence="10" type="ORF">PECAL_5P17890</name>
</gene>
<dbReference type="InterPro" id="IPR036322">
    <property type="entry name" value="WD40_repeat_dom_sf"/>
</dbReference>
<feature type="domain" description="TEP-1 C-terminal beta-propeller" evidence="9">
    <location>
        <begin position="312"/>
        <end position="363"/>
    </location>
</feature>
<evidence type="ECO:0000313" key="10">
    <source>
        <dbReference type="EMBL" id="CAH0377217.1"/>
    </source>
</evidence>
<dbReference type="Pfam" id="PF25048">
    <property type="entry name" value="Beta-prop_TEP1_C"/>
    <property type="match status" value="1"/>
</dbReference>
<keyword evidence="11" id="KW-1185">Reference proteome</keyword>
<dbReference type="AlphaFoldDB" id="A0A8J2SXQ8"/>
<dbReference type="InterPro" id="IPR056828">
    <property type="entry name" value="Beta-prop_TEP1_C"/>
</dbReference>
<dbReference type="OrthoDB" id="427795at2759"/>
<evidence type="ECO:0000259" key="9">
    <source>
        <dbReference type="Pfam" id="PF25048"/>
    </source>
</evidence>
<dbReference type="InterPro" id="IPR022052">
    <property type="entry name" value="Histone-bd_RBBP4-like_N"/>
</dbReference>
<evidence type="ECO:0000259" key="8">
    <source>
        <dbReference type="Pfam" id="PF12265"/>
    </source>
</evidence>
<dbReference type="Proteomes" id="UP000789595">
    <property type="component" value="Unassembled WGS sequence"/>
</dbReference>
<sequence>MSETAPAKENMSSSPAKTDGSPVKKKPRTLDDAPNESHEKKGAAQLAKEKRDQEYKNWVVAAPQLYDVCMQKHLRWPSLTVEWLPGYTDAGREGWNRHQLLLGTHTDGEENSLLVVAVDLPDVETEIDTRAGEFGKDTSAIALTLPHPGGEVNRARHCPQQPSLVATRPASKVAYVFDIAKAAEEGPSSTPWLTLRGHGDEGFGCAWSPHVNGQLTTCANDGTICGWDIATAKGGGITPTYFASRGESAVADVQYSPQCPFTICAAGDDKALVFWDLRTQGDKCSQVVENAHDADINALAYPNFGEDDQFRLLSASADRTVKLWDTRHLSKPVHTFTCDGDVVQVQWCPHDADVFVTCGADRGPKFWDVSRIGASVEPDSDEDEPAPPELVFAHGGHKAPVSDFSLSPNESWLAASVSEDNVLQVAWVSEAIFGDVEGDGDDIGTGWQSGGGTAAAPAPAAAA</sequence>
<dbReference type="SMART" id="SM00320">
    <property type="entry name" value="WD40"/>
    <property type="match status" value="5"/>
</dbReference>
<evidence type="ECO:0000256" key="4">
    <source>
        <dbReference type="ARBA" id="ARBA00022853"/>
    </source>
</evidence>
<feature type="region of interest" description="Disordered" evidence="7">
    <location>
        <begin position="1"/>
        <end position="49"/>
    </location>
</feature>
<evidence type="ECO:0000256" key="3">
    <source>
        <dbReference type="ARBA" id="ARBA00022737"/>
    </source>
</evidence>
<evidence type="ECO:0000256" key="2">
    <source>
        <dbReference type="ARBA" id="ARBA00022574"/>
    </source>
</evidence>
<organism evidence="10 11">
    <name type="scientific">Pelagomonas calceolata</name>
    <dbReference type="NCBI Taxonomy" id="35677"/>
    <lineage>
        <taxon>Eukaryota</taxon>
        <taxon>Sar</taxon>
        <taxon>Stramenopiles</taxon>
        <taxon>Ochrophyta</taxon>
        <taxon>Pelagophyceae</taxon>
        <taxon>Pelagomonadales</taxon>
        <taxon>Pelagomonadaceae</taxon>
        <taxon>Pelagomonas</taxon>
    </lineage>
</organism>
<feature type="repeat" description="WD" evidence="6">
    <location>
        <begin position="289"/>
        <end position="327"/>
    </location>
</feature>
<protein>
    <recommendedName>
        <fullName evidence="12">Histone-binding protein RBBP4 N-terminal domain-containing protein</fullName>
    </recommendedName>
</protein>
<dbReference type="InterPro" id="IPR015943">
    <property type="entry name" value="WD40/YVTN_repeat-like_dom_sf"/>
</dbReference>
<dbReference type="InterPro" id="IPR050459">
    <property type="entry name" value="WD_repeat_RBAP46/RBAP48/MSI1"/>
</dbReference>
<comment type="caution">
    <text evidence="10">The sequence shown here is derived from an EMBL/GenBank/DDBJ whole genome shotgun (WGS) entry which is preliminary data.</text>
</comment>
<proteinExistence type="predicted"/>
<evidence type="ECO:0000256" key="6">
    <source>
        <dbReference type="PROSITE-ProRule" id="PRU00221"/>
    </source>
</evidence>
<dbReference type="EMBL" id="CAKKNE010000005">
    <property type="protein sequence ID" value="CAH0377217.1"/>
    <property type="molecule type" value="Genomic_DNA"/>
</dbReference>
<comment type="subcellular location">
    <subcellularLocation>
        <location evidence="1">Nucleus</location>
    </subcellularLocation>
</comment>
<dbReference type="PROSITE" id="PS00678">
    <property type="entry name" value="WD_REPEATS_1"/>
    <property type="match status" value="2"/>
</dbReference>
<keyword evidence="5" id="KW-0539">Nucleus</keyword>
<keyword evidence="3" id="KW-0677">Repeat</keyword>
<keyword evidence="2 6" id="KW-0853">WD repeat</keyword>
<feature type="domain" description="Histone-binding protein RBBP4-like N-terminal" evidence="8">
    <location>
        <begin position="53"/>
        <end position="121"/>
    </location>
</feature>
<accession>A0A8J2SXQ8</accession>
<dbReference type="Pfam" id="PF00400">
    <property type="entry name" value="WD40"/>
    <property type="match status" value="2"/>
</dbReference>
<dbReference type="InterPro" id="IPR001680">
    <property type="entry name" value="WD40_rpt"/>
</dbReference>
<evidence type="ECO:0008006" key="12">
    <source>
        <dbReference type="Google" id="ProtNLM"/>
    </source>
</evidence>
<feature type="compositionally biased region" description="Low complexity" evidence="7">
    <location>
        <begin position="454"/>
        <end position="463"/>
    </location>
</feature>
<dbReference type="PANTHER" id="PTHR22850">
    <property type="entry name" value="WD40 REPEAT FAMILY"/>
    <property type="match status" value="1"/>
</dbReference>